<evidence type="ECO:0000313" key="3">
    <source>
        <dbReference type="Proteomes" id="UP000198793"/>
    </source>
</evidence>
<keyword evidence="3" id="KW-1185">Reference proteome</keyword>
<dbReference type="AlphaFoldDB" id="A0A1H0M5N8"/>
<reference evidence="2 3" key="1">
    <citation type="submission" date="2016-10" db="EMBL/GenBank/DDBJ databases">
        <authorList>
            <person name="de Groot N.N."/>
        </authorList>
    </citation>
    <scope>NUCLEOTIDE SEQUENCE [LARGE SCALE GENOMIC DNA]</scope>
    <source>
        <strain evidence="3">L7-484,KACC 16230,DSM 25025</strain>
    </source>
</reference>
<accession>A0A1H0M5N8</accession>
<name>A0A1H0M5N8_9HYPH</name>
<organism evidence="2 3">
    <name type="scientific">Aureimonas jatrophae</name>
    <dbReference type="NCBI Taxonomy" id="1166073"/>
    <lineage>
        <taxon>Bacteria</taxon>
        <taxon>Pseudomonadati</taxon>
        <taxon>Pseudomonadota</taxon>
        <taxon>Alphaproteobacteria</taxon>
        <taxon>Hyphomicrobiales</taxon>
        <taxon>Aurantimonadaceae</taxon>
        <taxon>Aureimonas</taxon>
    </lineage>
</organism>
<dbReference type="Proteomes" id="UP000198793">
    <property type="component" value="Unassembled WGS sequence"/>
</dbReference>
<dbReference type="STRING" id="1166073.SAMN05192530_11277"/>
<feature type="region of interest" description="Disordered" evidence="1">
    <location>
        <begin position="328"/>
        <end position="354"/>
    </location>
</feature>
<proteinExistence type="predicted"/>
<evidence type="ECO:0000256" key="1">
    <source>
        <dbReference type="SAM" id="MobiDB-lite"/>
    </source>
</evidence>
<protein>
    <submittedName>
        <fullName evidence="2">Uncharacterized protein</fullName>
    </submittedName>
</protein>
<gene>
    <name evidence="2" type="ORF">SAMN05192530_11277</name>
</gene>
<evidence type="ECO:0000313" key="2">
    <source>
        <dbReference type="EMBL" id="SDO75685.1"/>
    </source>
</evidence>
<dbReference type="EMBL" id="FNIT01000012">
    <property type="protein sequence ID" value="SDO75685.1"/>
    <property type="molecule type" value="Genomic_DNA"/>
</dbReference>
<feature type="compositionally biased region" description="Basic and acidic residues" evidence="1">
    <location>
        <begin position="337"/>
        <end position="347"/>
    </location>
</feature>
<dbReference type="OrthoDB" id="7427781at2"/>
<feature type="region of interest" description="Disordered" evidence="1">
    <location>
        <begin position="1"/>
        <end position="52"/>
    </location>
</feature>
<dbReference type="RefSeq" id="WP_090676580.1">
    <property type="nucleotide sequence ID" value="NZ_FNIT01000012.1"/>
</dbReference>
<sequence>MSALPSKSADTGTDAVVPTVGSGATDRSRSRRPGREPNSGRFAPVHGRPRSAERLEGTLRRAEASGLYRVLRRVERAHPVPTAAGRLVLIVQGDASSPRRGCRDGGAALLATHDGLRLTDVVATFADDPQGSLPFDACDDGGTTTGHRPLDGGALDAFGDRIDLVVSHDAEGAKPSFVHGHPALAGLAWTSSRRDVPWSHYDTGDGIENLLLRLRLFGPMRSPADACAALFSILSSTAWPSTLRSPLGMLLDAARNQIVELVATGPTFSLRDGLKSRGWRWNPADKTWSVRLPEGSAAFETAWVLERLHPLGGSVRMHRIVEAVSAMQRDGAPTAGGRHEPLDRSERAIGGTQP</sequence>